<reference evidence="2" key="2">
    <citation type="submission" date="2020-10" db="UniProtKB">
        <authorList>
            <consortium name="WormBaseParasite"/>
        </authorList>
    </citation>
    <scope>IDENTIFICATION</scope>
</reference>
<organism evidence="1 2">
    <name type="scientific">Panagrellus redivivus</name>
    <name type="common">Microworm</name>
    <dbReference type="NCBI Taxonomy" id="6233"/>
    <lineage>
        <taxon>Eukaryota</taxon>
        <taxon>Metazoa</taxon>
        <taxon>Ecdysozoa</taxon>
        <taxon>Nematoda</taxon>
        <taxon>Chromadorea</taxon>
        <taxon>Rhabditida</taxon>
        <taxon>Tylenchina</taxon>
        <taxon>Panagrolaimomorpha</taxon>
        <taxon>Panagrolaimoidea</taxon>
        <taxon>Panagrolaimidae</taxon>
        <taxon>Panagrellus</taxon>
    </lineage>
</organism>
<dbReference type="WBParaSite" id="Pan_g15569.t1">
    <property type="protein sequence ID" value="Pan_g15569.t1"/>
    <property type="gene ID" value="Pan_g15569"/>
</dbReference>
<sequence length="91" mass="10042">MHISYECHYLTCLLLSLACHRNLSSVVVEFILPETLFLPSIRGTSLIYLNLNSDKTTLVSCLHTGDRNDATKPAVPLHLLICTCQVAVASQ</sequence>
<keyword evidence="1" id="KW-1185">Reference proteome</keyword>
<proteinExistence type="predicted"/>
<evidence type="ECO:0000313" key="1">
    <source>
        <dbReference type="Proteomes" id="UP000492821"/>
    </source>
</evidence>
<dbReference type="Proteomes" id="UP000492821">
    <property type="component" value="Unassembled WGS sequence"/>
</dbReference>
<name>A0A7E4V213_PANRE</name>
<evidence type="ECO:0000313" key="2">
    <source>
        <dbReference type="WBParaSite" id="Pan_g15569.t1"/>
    </source>
</evidence>
<dbReference type="AlphaFoldDB" id="A0A7E4V213"/>
<reference evidence="1" key="1">
    <citation type="journal article" date="2013" name="Genetics">
        <title>The draft genome and transcriptome of Panagrellus redivivus are shaped by the harsh demands of a free-living lifestyle.</title>
        <authorList>
            <person name="Srinivasan J."/>
            <person name="Dillman A.R."/>
            <person name="Macchietto M.G."/>
            <person name="Heikkinen L."/>
            <person name="Lakso M."/>
            <person name="Fracchia K.M."/>
            <person name="Antoshechkin I."/>
            <person name="Mortazavi A."/>
            <person name="Wong G."/>
            <person name="Sternberg P.W."/>
        </authorList>
    </citation>
    <scope>NUCLEOTIDE SEQUENCE [LARGE SCALE GENOMIC DNA]</scope>
    <source>
        <strain evidence="1">MT8872</strain>
    </source>
</reference>
<accession>A0A7E4V213</accession>
<protein>
    <submittedName>
        <fullName evidence="2">Secreted protein</fullName>
    </submittedName>
</protein>